<evidence type="ECO:0000313" key="6">
    <source>
        <dbReference type="EMBL" id="MFD1529150.1"/>
    </source>
</evidence>
<sequence>MNVGPWLAVPPPGYGGIENVVATLVPELRRRGVRVVLATVGTSALPADEHISVFPDGQFAQLQRPYNRVMGVAAAHLHRVVTELRRRDDIALVHDHQEAFGLTVLSALGRGGPPVLHTLHWDLAKHPELYGGFDGGGTLWVNGVSAAQLRTAPPALRAVSLGTVHLATPLSVGADRRPAPPKGRHLVQVGRITPCKGQHMAARAARASGRDLVFAGPVGPHHTAESLASADDTNPDVRYWREEVEPLIDGERVRWAGTLQGAVLDTLVGSAAAAVFPLDWDEPGGTAVVEALALGTPVVAFAKGCLPELIEHGQTGLLVDHRDEPGLAAAIEGVGAIDPGECRRVAAERFTPGRMAEEYLALYDEVLDRSSRFPVPVPVGMRSADRGPARAVGTQGEPLAETLA</sequence>
<dbReference type="EC" id="2.4.-.-" evidence="6"/>
<keyword evidence="7" id="KW-1185">Reference proteome</keyword>
<evidence type="ECO:0000313" key="7">
    <source>
        <dbReference type="Proteomes" id="UP001597145"/>
    </source>
</evidence>
<dbReference type="InterPro" id="IPR050194">
    <property type="entry name" value="Glycosyltransferase_grp1"/>
</dbReference>
<evidence type="ECO:0000256" key="1">
    <source>
        <dbReference type="ARBA" id="ARBA00022676"/>
    </source>
</evidence>
<organism evidence="6 7">
    <name type="scientific">Pseudonocardia aurantiaca</name>
    <dbReference type="NCBI Taxonomy" id="75290"/>
    <lineage>
        <taxon>Bacteria</taxon>
        <taxon>Bacillati</taxon>
        <taxon>Actinomycetota</taxon>
        <taxon>Actinomycetes</taxon>
        <taxon>Pseudonocardiales</taxon>
        <taxon>Pseudonocardiaceae</taxon>
        <taxon>Pseudonocardia</taxon>
    </lineage>
</organism>
<dbReference type="EMBL" id="JBHUCP010000004">
    <property type="protein sequence ID" value="MFD1529150.1"/>
    <property type="molecule type" value="Genomic_DNA"/>
</dbReference>
<keyword evidence="2 6" id="KW-0808">Transferase</keyword>
<dbReference type="RefSeq" id="WP_343975153.1">
    <property type="nucleotide sequence ID" value="NZ_BAAAJG010000008.1"/>
</dbReference>
<proteinExistence type="predicted"/>
<dbReference type="Gene3D" id="3.40.50.2000">
    <property type="entry name" value="Glycogen Phosphorylase B"/>
    <property type="match status" value="2"/>
</dbReference>
<dbReference type="Pfam" id="PF00534">
    <property type="entry name" value="Glycos_transf_1"/>
    <property type="match status" value="1"/>
</dbReference>
<dbReference type="InterPro" id="IPR001296">
    <property type="entry name" value="Glyco_trans_1"/>
</dbReference>
<feature type="region of interest" description="Disordered" evidence="3">
    <location>
        <begin position="384"/>
        <end position="404"/>
    </location>
</feature>
<accession>A0ABW4FEM5</accession>
<evidence type="ECO:0000256" key="3">
    <source>
        <dbReference type="SAM" id="MobiDB-lite"/>
    </source>
</evidence>
<dbReference type="Proteomes" id="UP001597145">
    <property type="component" value="Unassembled WGS sequence"/>
</dbReference>
<feature type="domain" description="Glycosyltransferase subfamily 4-like N-terminal" evidence="5">
    <location>
        <begin position="14"/>
        <end position="129"/>
    </location>
</feature>
<dbReference type="PANTHER" id="PTHR45947">
    <property type="entry name" value="SULFOQUINOVOSYL TRANSFERASE SQD2"/>
    <property type="match status" value="1"/>
</dbReference>
<evidence type="ECO:0000259" key="5">
    <source>
        <dbReference type="Pfam" id="PF13439"/>
    </source>
</evidence>
<gene>
    <name evidence="6" type="ORF">ACFSCY_06830</name>
</gene>
<dbReference type="PANTHER" id="PTHR45947:SF3">
    <property type="entry name" value="SULFOQUINOVOSYL TRANSFERASE SQD2"/>
    <property type="match status" value="1"/>
</dbReference>
<keyword evidence="1 6" id="KW-0328">Glycosyltransferase</keyword>
<feature type="domain" description="Glycosyl transferase family 1" evidence="4">
    <location>
        <begin position="180"/>
        <end position="332"/>
    </location>
</feature>
<dbReference type="SUPFAM" id="SSF53756">
    <property type="entry name" value="UDP-Glycosyltransferase/glycogen phosphorylase"/>
    <property type="match status" value="1"/>
</dbReference>
<name>A0ABW4FEM5_9PSEU</name>
<comment type="caution">
    <text evidence="6">The sequence shown here is derived from an EMBL/GenBank/DDBJ whole genome shotgun (WGS) entry which is preliminary data.</text>
</comment>
<evidence type="ECO:0000259" key="4">
    <source>
        <dbReference type="Pfam" id="PF00534"/>
    </source>
</evidence>
<dbReference type="GO" id="GO:0016757">
    <property type="term" value="F:glycosyltransferase activity"/>
    <property type="evidence" value="ECO:0007669"/>
    <property type="project" value="UniProtKB-KW"/>
</dbReference>
<reference evidence="7" key="1">
    <citation type="journal article" date="2019" name="Int. J. Syst. Evol. Microbiol.">
        <title>The Global Catalogue of Microorganisms (GCM) 10K type strain sequencing project: providing services to taxonomists for standard genome sequencing and annotation.</title>
        <authorList>
            <consortium name="The Broad Institute Genomics Platform"/>
            <consortium name="The Broad Institute Genome Sequencing Center for Infectious Disease"/>
            <person name="Wu L."/>
            <person name="Ma J."/>
        </authorList>
    </citation>
    <scope>NUCLEOTIDE SEQUENCE [LARGE SCALE GENOMIC DNA]</scope>
    <source>
        <strain evidence="7">JCM 12165</strain>
    </source>
</reference>
<evidence type="ECO:0000256" key="2">
    <source>
        <dbReference type="ARBA" id="ARBA00022679"/>
    </source>
</evidence>
<dbReference type="InterPro" id="IPR028098">
    <property type="entry name" value="Glyco_trans_4-like_N"/>
</dbReference>
<protein>
    <submittedName>
        <fullName evidence="6">Glycosyltransferase</fullName>
        <ecNumber evidence="6">2.4.-.-</ecNumber>
    </submittedName>
</protein>
<dbReference type="Pfam" id="PF13439">
    <property type="entry name" value="Glyco_transf_4"/>
    <property type="match status" value="1"/>
</dbReference>